<dbReference type="SMART" id="SM00382">
    <property type="entry name" value="AAA"/>
    <property type="match status" value="1"/>
</dbReference>
<dbReference type="InterPro" id="IPR003439">
    <property type="entry name" value="ABC_transporter-like_ATP-bd"/>
</dbReference>
<evidence type="ECO:0000313" key="8">
    <source>
        <dbReference type="EMBL" id="GAA4087631.1"/>
    </source>
</evidence>
<comment type="caution">
    <text evidence="8">The sequence shown here is derived from an EMBL/GenBank/DDBJ whole genome shotgun (WGS) entry which is preliminary data.</text>
</comment>
<dbReference type="InterPro" id="IPR050166">
    <property type="entry name" value="ABC_transporter_ATP-bind"/>
</dbReference>
<dbReference type="PANTHER" id="PTHR42788:SF7">
    <property type="entry name" value="NITRATE ABC TRANSPORTER ATP-BINDING PROTEIN"/>
    <property type="match status" value="1"/>
</dbReference>
<proteinExistence type="predicted"/>
<dbReference type="Gene3D" id="3.40.50.300">
    <property type="entry name" value="P-loop containing nucleotide triphosphate hydrolases"/>
    <property type="match status" value="1"/>
</dbReference>
<keyword evidence="6" id="KW-0472">Membrane</keyword>
<keyword evidence="5 8" id="KW-0067">ATP-binding</keyword>
<keyword evidence="2" id="KW-0813">Transport</keyword>
<comment type="subcellular location">
    <subcellularLocation>
        <location evidence="1">Cell membrane</location>
        <topology evidence="1">Peripheral membrane protein</topology>
    </subcellularLocation>
</comment>
<evidence type="ECO:0000256" key="3">
    <source>
        <dbReference type="ARBA" id="ARBA00022475"/>
    </source>
</evidence>
<protein>
    <submittedName>
        <fullName evidence="8">ATP-binding cassette domain-containing protein</fullName>
    </submittedName>
</protein>
<accession>A0ABP7WF10</accession>
<evidence type="ECO:0000256" key="2">
    <source>
        <dbReference type="ARBA" id="ARBA00022448"/>
    </source>
</evidence>
<dbReference type="EMBL" id="BAABCV010000002">
    <property type="protein sequence ID" value="GAA4087631.1"/>
    <property type="molecule type" value="Genomic_DNA"/>
</dbReference>
<name>A0ABP7WF10_9SPHI</name>
<feature type="domain" description="ABC transporter" evidence="7">
    <location>
        <begin position="9"/>
        <end position="256"/>
    </location>
</feature>
<organism evidence="8 9">
    <name type="scientific">Mucilaginibacter panaciglaebae</name>
    <dbReference type="NCBI Taxonomy" id="502331"/>
    <lineage>
        <taxon>Bacteria</taxon>
        <taxon>Pseudomonadati</taxon>
        <taxon>Bacteroidota</taxon>
        <taxon>Sphingobacteriia</taxon>
        <taxon>Sphingobacteriales</taxon>
        <taxon>Sphingobacteriaceae</taxon>
        <taxon>Mucilaginibacter</taxon>
    </lineage>
</organism>
<evidence type="ECO:0000259" key="7">
    <source>
        <dbReference type="PROSITE" id="PS50893"/>
    </source>
</evidence>
<dbReference type="GO" id="GO:0005524">
    <property type="term" value="F:ATP binding"/>
    <property type="evidence" value="ECO:0007669"/>
    <property type="project" value="UniProtKB-KW"/>
</dbReference>
<dbReference type="SUPFAM" id="SSF52540">
    <property type="entry name" value="P-loop containing nucleoside triphosphate hydrolases"/>
    <property type="match status" value="1"/>
</dbReference>
<evidence type="ECO:0000256" key="5">
    <source>
        <dbReference type="ARBA" id="ARBA00022840"/>
    </source>
</evidence>
<dbReference type="Proteomes" id="UP001500841">
    <property type="component" value="Unassembled WGS sequence"/>
</dbReference>
<evidence type="ECO:0000256" key="6">
    <source>
        <dbReference type="ARBA" id="ARBA00023136"/>
    </source>
</evidence>
<evidence type="ECO:0000313" key="9">
    <source>
        <dbReference type="Proteomes" id="UP001500841"/>
    </source>
</evidence>
<dbReference type="PANTHER" id="PTHR42788">
    <property type="entry name" value="TAURINE IMPORT ATP-BINDING PROTEIN-RELATED"/>
    <property type="match status" value="1"/>
</dbReference>
<reference evidence="9" key="1">
    <citation type="journal article" date="2019" name="Int. J. Syst. Evol. Microbiol.">
        <title>The Global Catalogue of Microorganisms (GCM) 10K type strain sequencing project: providing services to taxonomists for standard genome sequencing and annotation.</title>
        <authorList>
            <consortium name="The Broad Institute Genomics Platform"/>
            <consortium name="The Broad Institute Genome Sequencing Center for Infectious Disease"/>
            <person name="Wu L."/>
            <person name="Ma J."/>
        </authorList>
    </citation>
    <scope>NUCLEOTIDE SEQUENCE [LARGE SCALE GENOMIC DNA]</scope>
    <source>
        <strain evidence="9">JCM 17085</strain>
    </source>
</reference>
<keyword evidence="9" id="KW-1185">Reference proteome</keyword>
<gene>
    <name evidence="8" type="ORF">GCM10022392_05900</name>
</gene>
<evidence type="ECO:0000256" key="1">
    <source>
        <dbReference type="ARBA" id="ARBA00004202"/>
    </source>
</evidence>
<dbReference type="PROSITE" id="PS50893">
    <property type="entry name" value="ABC_TRANSPORTER_2"/>
    <property type="match status" value="1"/>
</dbReference>
<keyword evidence="4" id="KW-0547">Nucleotide-binding</keyword>
<dbReference type="Pfam" id="PF00005">
    <property type="entry name" value="ABC_tran"/>
    <property type="match status" value="1"/>
</dbReference>
<sequence length="256" mass="28296">MTFYGYAMIQITNLQKTFNRGKANQVNAVNGIDLNINSGEFVVILGSNGSGKSTLLNLISGSIIPSAGTINIDGHDVTKLADYRRSKWIARVFQNPMSGTASELSILDNFRLAAIRTKTKGLNIGVTEAFRRNVKEKIAMLGMGLENKIEQPIGTLSGGQRQALTLLMSVMDECKILLLDEPTAALDPKSAEIVINIADKLTTEFRLTTILITHNLKDAYNYGTRVIQMGQGQILKDIDFEHKKKLKQTDLFEWFG</sequence>
<dbReference type="PROSITE" id="PS00211">
    <property type="entry name" value="ABC_TRANSPORTER_1"/>
    <property type="match status" value="1"/>
</dbReference>
<keyword evidence="3" id="KW-1003">Cell membrane</keyword>
<dbReference type="InterPro" id="IPR003593">
    <property type="entry name" value="AAA+_ATPase"/>
</dbReference>
<evidence type="ECO:0000256" key="4">
    <source>
        <dbReference type="ARBA" id="ARBA00022741"/>
    </source>
</evidence>
<dbReference type="InterPro" id="IPR027417">
    <property type="entry name" value="P-loop_NTPase"/>
</dbReference>
<dbReference type="InterPro" id="IPR017871">
    <property type="entry name" value="ABC_transporter-like_CS"/>
</dbReference>